<dbReference type="EMBL" id="SIDB01000007">
    <property type="protein sequence ID" value="KAI3430316.1"/>
    <property type="molecule type" value="Genomic_DNA"/>
</dbReference>
<dbReference type="OrthoDB" id="521076at2759"/>
<proteinExistence type="predicted"/>
<reference evidence="2" key="1">
    <citation type="journal article" date="2019" name="Plant J.">
        <title>Chlorella vulgaris genome assembly and annotation reveals the molecular basis for metabolic acclimation to high light conditions.</title>
        <authorList>
            <person name="Cecchin M."/>
            <person name="Marcolungo L."/>
            <person name="Rossato M."/>
            <person name="Girolomoni L."/>
            <person name="Cosentino E."/>
            <person name="Cuine S."/>
            <person name="Li-Beisson Y."/>
            <person name="Delledonne M."/>
            <person name="Ballottari M."/>
        </authorList>
    </citation>
    <scope>NUCLEOTIDE SEQUENCE</scope>
    <source>
        <strain evidence="2">211/11P</strain>
    </source>
</reference>
<feature type="region of interest" description="Disordered" evidence="1">
    <location>
        <begin position="228"/>
        <end position="251"/>
    </location>
</feature>
<feature type="compositionally biased region" description="Polar residues" evidence="1">
    <location>
        <begin position="48"/>
        <end position="62"/>
    </location>
</feature>
<gene>
    <name evidence="2" type="ORF">D9Q98_004912</name>
</gene>
<accession>A0A9D4YWH4</accession>
<comment type="caution">
    <text evidence="2">The sequence shown here is derived from an EMBL/GenBank/DDBJ whole genome shotgun (WGS) entry which is preliminary data.</text>
</comment>
<evidence type="ECO:0000313" key="2">
    <source>
        <dbReference type="EMBL" id="KAI3430316.1"/>
    </source>
</evidence>
<keyword evidence="3" id="KW-1185">Reference proteome</keyword>
<reference evidence="2" key="2">
    <citation type="submission" date="2020-11" db="EMBL/GenBank/DDBJ databases">
        <authorList>
            <person name="Cecchin M."/>
            <person name="Marcolungo L."/>
            <person name="Rossato M."/>
            <person name="Girolomoni L."/>
            <person name="Cosentino E."/>
            <person name="Cuine S."/>
            <person name="Li-Beisson Y."/>
            <person name="Delledonne M."/>
            <person name="Ballottari M."/>
        </authorList>
    </citation>
    <scope>NUCLEOTIDE SEQUENCE</scope>
    <source>
        <strain evidence="2">211/11P</strain>
        <tissue evidence="2">Whole cell</tissue>
    </source>
</reference>
<dbReference type="AlphaFoldDB" id="A0A9D4YWH4"/>
<organism evidence="2 3">
    <name type="scientific">Chlorella vulgaris</name>
    <name type="common">Green alga</name>
    <dbReference type="NCBI Taxonomy" id="3077"/>
    <lineage>
        <taxon>Eukaryota</taxon>
        <taxon>Viridiplantae</taxon>
        <taxon>Chlorophyta</taxon>
        <taxon>core chlorophytes</taxon>
        <taxon>Trebouxiophyceae</taxon>
        <taxon>Chlorellales</taxon>
        <taxon>Chlorellaceae</taxon>
        <taxon>Chlorella clade</taxon>
        <taxon>Chlorella</taxon>
    </lineage>
</organism>
<dbReference type="Proteomes" id="UP001055712">
    <property type="component" value="Unassembled WGS sequence"/>
</dbReference>
<feature type="compositionally biased region" description="Low complexity" evidence="1">
    <location>
        <begin position="228"/>
        <end position="243"/>
    </location>
</feature>
<name>A0A9D4YWH4_CHLVU</name>
<protein>
    <submittedName>
        <fullName evidence="2">Uncharacterized protein</fullName>
    </submittedName>
</protein>
<feature type="region of interest" description="Disordered" evidence="1">
    <location>
        <begin position="1"/>
        <end position="24"/>
    </location>
</feature>
<feature type="region of interest" description="Disordered" evidence="1">
    <location>
        <begin position="163"/>
        <end position="214"/>
    </location>
</feature>
<evidence type="ECO:0000256" key="1">
    <source>
        <dbReference type="SAM" id="MobiDB-lite"/>
    </source>
</evidence>
<evidence type="ECO:0000313" key="3">
    <source>
        <dbReference type="Proteomes" id="UP001055712"/>
    </source>
</evidence>
<feature type="region of interest" description="Disordered" evidence="1">
    <location>
        <begin position="48"/>
        <end position="72"/>
    </location>
</feature>
<sequence>MERADVQQEAALETAAPLTVQRQREQQRIQARSYINPRDSRLQLSGLASASQAEPQLSTTPAQPLHSDSAAAPVSVERDYARNHNGRLPAADLLQRRETQRQVVAASKKQRTAVPLNQRQCLKCGASTCSRSSHGHWRRHPVTKEEWMCHGCYNVAQQQMKRKRQHDMTATEASSSDEAWEEGEEAQPPSQSPPSPQQQAAHVQPPMPGPPVQQRVPAIVSADGFAEARQQQHLQALSRQQQRPPAVTPDAKWEPAFEQPALLPAHMPPPQPSTGLLVLEAAQQAAAMEAGLTEGLAGTFAALLPMPAEQDACLRLMLQHRQYSGAAGMMRAVLHVRGIPPPGLIQALWELH</sequence>